<feature type="domain" description="Peptidase S1" evidence="3">
    <location>
        <begin position="9"/>
        <end position="211"/>
    </location>
</feature>
<reference evidence="4" key="1">
    <citation type="submission" date="2019-10" db="EMBL/GenBank/DDBJ databases">
        <authorList>
            <person name="Soares A.E.R."/>
            <person name="Aleixo A."/>
            <person name="Schneider P."/>
            <person name="Miyaki C.Y."/>
            <person name="Schneider M.P."/>
            <person name="Mello C."/>
            <person name="Vasconcelos A.T.R."/>
        </authorList>
    </citation>
    <scope>NUCLEOTIDE SEQUENCE</scope>
    <source>
        <tissue evidence="4">Muscle</tissue>
    </source>
</reference>
<dbReference type="InterPro" id="IPR043504">
    <property type="entry name" value="Peptidase_S1_PA_chymotrypsin"/>
</dbReference>
<dbReference type="InterPro" id="IPR009003">
    <property type="entry name" value="Peptidase_S1_PA"/>
</dbReference>
<dbReference type="PANTHER" id="PTHR24252:SF27">
    <property type="entry name" value="TRANSMEMBRANE PROTEASE SERINE 3-LIKE"/>
    <property type="match status" value="1"/>
</dbReference>
<dbReference type="InterPro" id="IPR001254">
    <property type="entry name" value="Trypsin_dom"/>
</dbReference>
<keyword evidence="1" id="KW-1015">Disulfide bond</keyword>
<dbReference type="SMART" id="SM00020">
    <property type="entry name" value="Tryp_SPc"/>
    <property type="match status" value="1"/>
</dbReference>
<organism evidence="4 5">
    <name type="scientific">Willisornis vidua</name>
    <name type="common">Xingu scale-backed antbird</name>
    <dbReference type="NCBI Taxonomy" id="1566151"/>
    <lineage>
        <taxon>Eukaryota</taxon>
        <taxon>Metazoa</taxon>
        <taxon>Chordata</taxon>
        <taxon>Craniata</taxon>
        <taxon>Vertebrata</taxon>
        <taxon>Euteleostomi</taxon>
        <taxon>Archelosauria</taxon>
        <taxon>Archosauria</taxon>
        <taxon>Dinosauria</taxon>
        <taxon>Saurischia</taxon>
        <taxon>Theropoda</taxon>
        <taxon>Coelurosauria</taxon>
        <taxon>Aves</taxon>
        <taxon>Neognathae</taxon>
        <taxon>Neoaves</taxon>
        <taxon>Telluraves</taxon>
        <taxon>Australaves</taxon>
        <taxon>Passeriformes</taxon>
        <taxon>Thamnophilidae</taxon>
        <taxon>Willisornis</taxon>
    </lineage>
</organism>
<keyword evidence="2" id="KW-0325">Glycoprotein</keyword>
<dbReference type="PANTHER" id="PTHR24252">
    <property type="entry name" value="ACROSIN-RELATED"/>
    <property type="match status" value="1"/>
</dbReference>
<keyword evidence="5" id="KW-1185">Reference proteome</keyword>
<evidence type="ECO:0000313" key="4">
    <source>
        <dbReference type="EMBL" id="KAJ7421544.1"/>
    </source>
</evidence>
<evidence type="ECO:0000313" key="5">
    <source>
        <dbReference type="Proteomes" id="UP001145742"/>
    </source>
</evidence>
<dbReference type="PROSITE" id="PS50240">
    <property type="entry name" value="TRYPSIN_DOM"/>
    <property type="match status" value="1"/>
</dbReference>
<evidence type="ECO:0000256" key="1">
    <source>
        <dbReference type="ARBA" id="ARBA00023157"/>
    </source>
</evidence>
<gene>
    <name evidence="4" type="ORF">WISP_41938</name>
</gene>
<comment type="caution">
    <text evidence="4">The sequence shown here is derived from an EMBL/GenBank/DDBJ whole genome shotgun (WGS) entry which is preliminary data.</text>
</comment>
<dbReference type="Gene3D" id="2.40.10.10">
    <property type="entry name" value="Trypsin-like serine proteases"/>
    <property type="match status" value="1"/>
</dbReference>
<dbReference type="EMBL" id="WHWB01033184">
    <property type="protein sequence ID" value="KAJ7421544.1"/>
    <property type="molecule type" value="Genomic_DNA"/>
</dbReference>
<dbReference type="GO" id="GO:0008233">
    <property type="term" value="F:peptidase activity"/>
    <property type="evidence" value="ECO:0007669"/>
    <property type="project" value="UniProtKB-KW"/>
</dbReference>
<dbReference type="Pfam" id="PF00089">
    <property type="entry name" value="Trypsin"/>
    <property type="match status" value="1"/>
</dbReference>
<evidence type="ECO:0000256" key="2">
    <source>
        <dbReference type="ARBA" id="ARBA00023180"/>
    </source>
</evidence>
<proteinExistence type="predicted"/>
<dbReference type="SUPFAM" id="SSF50494">
    <property type="entry name" value="Trypsin-like serine proteases"/>
    <property type="match status" value="1"/>
</dbReference>
<name>A0ABQ9DGI5_9PASS</name>
<evidence type="ECO:0000259" key="3">
    <source>
        <dbReference type="PROSITE" id="PS50240"/>
    </source>
</evidence>
<keyword evidence="4" id="KW-0378">Hydrolase</keyword>
<dbReference type="Proteomes" id="UP001145742">
    <property type="component" value="Unassembled WGS sequence"/>
</dbReference>
<dbReference type="GO" id="GO:0006508">
    <property type="term" value="P:proteolysis"/>
    <property type="evidence" value="ECO:0007669"/>
    <property type="project" value="UniProtKB-KW"/>
</dbReference>
<keyword evidence="4" id="KW-0645">Protease</keyword>
<protein>
    <submittedName>
        <fullName evidence="4">Serine protease 55</fullName>
    </submittedName>
</protein>
<accession>A0ABQ9DGI5</accession>
<sequence>MSSCPNSWWVLDVDCQGKSKAEDPLTQHKYVNGAMDCPGVKWSHGITKGMTKSAWINVLFQLAQLIVVGREEAPSDGKWPPDLTVVVGGIDLSVPLEEHQPDSLILHKNFNSTSMANDIALILLSSPIEFSKEKIPICLPFMCDIHIWQLCWAAGWGSTSAAEAVPASHVLHKARVKLISREQCLEQIPQLQENMMCAEVEEGEPGNCQVK</sequence>